<dbReference type="PROSITE" id="PS50885">
    <property type="entry name" value="HAMP"/>
    <property type="match status" value="1"/>
</dbReference>
<organism evidence="13 14">
    <name type="scientific">Clostridium tanneri</name>
    <dbReference type="NCBI Taxonomy" id="3037988"/>
    <lineage>
        <taxon>Bacteria</taxon>
        <taxon>Bacillati</taxon>
        <taxon>Bacillota</taxon>
        <taxon>Clostridia</taxon>
        <taxon>Eubacteriales</taxon>
        <taxon>Clostridiaceae</taxon>
        <taxon>Clostridium</taxon>
    </lineage>
</organism>
<dbReference type="Gene3D" id="3.30.450.20">
    <property type="entry name" value="PAS domain"/>
    <property type="match status" value="2"/>
</dbReference>
<evidence type="ECO:0000256" key="1">
    <source>
        <dbReference type="ARBA" id="ARBA00004651"/>
    </source>
</evidence>
<dbReference type="PANTHER" id="PTHR32089">
    <property type="entry name" value="METHYL-ACCEPTING CHEMOTAXIS PROTEIN MCPB"/>
    <property type="match status" value="1"/>
</dbReference>
<comment type="caution">
    <text evidence="13">The sequence shown here is derived from an EMBL/GenBank/DDBJ whole genome shotgun (WGS) entry which is preliminary data.</text>
</comment>
<keyword evidence="2" id="KW-1003">Cell membrane</keyword>
<keyword evidence="14" id="KW-1185">Reference proteome</keyword>
<evidence type="ECO:0000259" key="12">
    <source>
        <dbReference type="PROSITE" id="PS50885"/>
    </source>
</evidence>
<dbReference type="SUPFAM" id="SSF58104">
    <property type="entry name" value="Methyl-accepting chemotaxis protein (MCP) signaling domain"/>
    <property type="match status" value="1"/>
</dbReference>
<feature type="transmembrane region" description="Helical" evidence="10">
    <location>
        <begin position="299"/>
        <end position="324"/>
    </location>
</feature>
<feature type="domain" description="HAMP" evidence="12">
    <location>
        <begin position="326"/>
        <end position="378"/>
    </location>
</feature>
<comment type="subcellular location">
    <subcellularLocation>
        <location evidence="1">Cell membrane</location>
        <topology evidence="1">Multi-pass membrane protein</topology>
    </subcellularLocation>
</comment>
<dbReference type="InterPro" id="IPR033479">
    <property type="entry name" value="dCache_1"/>
</dbReference>
<proteinExistence type="inferred from homology"/>
<dbReference type="Pfam" id="PF02743">
    <property type="entry name" value="dCache_1"/>
    <property type="match status" value="1"/>
</dbReference>
<dbReference type="Gene3D" id="1.10.287.950">
    <property type="entry name" value="Methyl-accepting chemotaxis protein"/>
    <property type="match status" value="1"/>
</dbReference>
<dbReference type="InterPro" id="IPR004089">
    <property type="entry name" value="MCPsignal_dom"/>
</dbReference>
<name>A0ABU4JQR6_9CLOT</name>
<keyword evidence="3" id="KW-0145">Chemotaxis</keyword>
<dbReference type="PROSITE" id="PS50111">
    <property type="entry name" value="CHEMOTAXIS_TRANSDUC_2"/>
    <property type="match status" value="1"/>
</dbReference>
<dbReference type="RefSeq" id="WP_318796848.1">
    <property type="nucleotide sequence ID" value="NZ_JARUJP010000003.1"/>
</dbReference>
<feature type="domain" description="Methyl-accepting transducer" evidence="11">
    <location>
        <begin position="397"/>
        <end position="633"/>
    </location>
</feature>
<evidence type="ECO:0000313" key="13">
    <source>
        <dbReference type="EMBL" id="MDW8800301.1"/>
    </source>
</evidence>
<evidence type="ECO:0000256" key="8">
    <source>
        <dbReference type="ARBA" id="ARBA00029447"/>
    </source>
</evidence>
<dbReference type="Proteomes" id="UP001281656">
    <property type="component" value="Unassembled WGS sequence"/>
</dbReference>
<dbReference type="CDD" id="cd12912">
    <property type="entry name" value="PDC2_MCP_like"/>
    <property type="match status" value="1"/>
</dbReference>
<dbReference type="PANTHER" id="PTHR32089:SF112">
    <property type="entry name" value="LYSOZYME-LIKE PROTEIN-RELATED"/>
    <property type="match status" value="1"/>
</dbReference>
<dbReference type="InterPro" id="IPR003660">
    <property type="entry name" value="HAMP_dom"/>
</dbReference>
<keyword evidence="6 10" id="KW-0472">Membrane</keyword>
<comment type="similarity">
    <text evidence="8">Belongs to the methyl-accepting chemotaxis (MCP) protein family.</text>
</comment>
<dbReference type="Pfam" id="PF00672">
    <property type="entry name" value="HAMP"/>
    <property type="match status" value="1"/>
</dbReference>
<dbReference type="EMBL" id="JARUJP010000003">
    <property type="protein sequence ID" value="MDW8800301.1"/>
    <property type="molecule type" value="Genomic_DNA"/>
</dbReference>
<gene>
    <name evidence="13" type="ORF">P8V03_03940</name>
</gene>
<sequence>MKSVKRKLILWFSLSMSVILIFTSMLNFNLTKNKLKDQLQANERAVAEKISSDIDKNMKEIQSIGSSISLMSERLKYDKNNYVEVKDYLQQSLSEILKSNKDLETAYTFFKPEMRIDNELPYECIMRDKEKGAIPFTASDINDFKYWEQDWYKIGQGYESYKWTEPYYEEATGRKLISGVQKMVDKDGNFIGVSGIDVNMDRIENIMKELKLEKGAFCFLVSEKGTYIYHPNKEYVLKKKISDTNDPLSALSGKLSKNSEDFSNVVMENKEYYLFNEKISSTGWQLLIAYPVDIITNELYALLLTDIVGLFIGIMLTILTSILISKSILKNINKGVELSKALSTGDLTYNVNLEVKDEIGILINAMNESSKSIRTIVGGISKDILRLNGIVSELQNSSVGISRTSSDIISQIRSVQSDINLQNKNIDDIYASFHKIDGFMDNIYNLSEENVNKTIQSVKAINTTKDITETSIRELGNVIDLVKFAVDSINKLEERTKQIEGTLESIKKISKQTKMLSLNASIEAGKAGESGKGFAVVAQEIKKFSNETEGVLRNIEKLINEIIVESNSAAKSMNMDVKNTMEELSKIKNSQLVLNDIVNNLSTFEEFSRKLSNLVETQKKASSIINKSLKDISDSSNKIELSINDILEYNVKQEETVYTLNESSNILNTITNSLKNLISKFKI</sequence>
<reference evidence="13 14" key="1">
    <citation type="submission" date="2023-04" db="EMBL/GenBank/DDBJ databases">
        <title>Clostridium tannerae sp. nov., isolated from the fecal material of an alpaca.</title>
        <authorList>
            <person name="Miller S."/>
            <person name="Hendry M."/>
            <person name="King J."/>
            <person name="Sankaranarayanan K."/>
            <person name="Lawson P.A."/>
        </authorList>
    </citation>
    <scope>NUCLEOTIDE SEQUENCE [LARGE SCALE GENOMIC DNA]</scope>
    <source>
        <strain evidence="13 14">A1-XYC3</strain>
    </source>
</reference>
<evidence type="ECO:0000256" key="7">
    <source>
        <dbReference type="ARBA" id="ARBA00023224"/>
    </source>
</evidence>
<evidence type="ECO:0000256" key="4">
    <source>
        <dbReference type="ARBA" id="ARBA00022692"/>
    </source>
</evidence>
<protein>
    <submittedName>
        <fullName evidence="13">Methyl-accepting chemotaxis protein</fullName>
    </submittedName>
</protein>
<evidence type="ECO:0000256" key="6">
    <source>
        <dbReference type="ARBA" id="ARBA00023136"/>
    </source>
</evidence>
<evidence type="ECO:0000256" key="3">
    <source>
        <dbReference type="ARBA" id="ARBA00022500"/>
    </source>
</evidence>
<keyword evidence="7 9" id="KW-0807">Transducer</keyword>
<dbReference type="CDD" id="cd12913">
    <property type="entry name" value="PDC1_MCP_like"/>
    <property type="match status" value="1"/>
</dbReference>
<evidence type="ECO:0000256" key="5">
    <source>
        <dbReference type="ARBA" id="ARBA00022989"/>
    </source>
</evidence>
<evidence type="ECO:0000256" key="9">
    <source>
        <dbReference type="PROSITE-ProRule" id="PRU00284"/>
    </source>
</evidence>
<dbReference type="Gene3D" id="6.10.340.10">
    <property type="match status" value="1"/>
</dbReference>
<dbReference type="Pfam" id="PF00015">
    <property type="entry name" value="MCPsignal"/>
    <property type="match status" value="1"/>
</dbReference>
<dbReference type="SMART" id="SM00283">
    <property type="entry name" value="MA"/>
    <property type="match status" value="1"/>
</dbReference>
<evidence type="ECO:0000259" key="11">
    <source>
        <dbReference type="PROSITE" id="PS50111"/>
    </source>
</evidence>
<evidence type="ECO:0000313" key="14">
    <source>
        <dbReference type="Proteomes" id="UP001281656"/>
    </source>
</evidence>
<keyword evidence="5 10" id="KW-1133">Transmembrane helix</keyword>
<feature type="transmembrane region" description="Helical" evidence="10">
    <location>
        <begin position="9"/>
        <end position="30"/>
    </location>
</feature>
<keyword evidence="4 10" id="KW-0812">Transmembrane</keyword>
<dbReference type="CDD" id="cd06225">
    <property type="entry name" value="HAMP"/>
    <property type="match status" value="1"/>
</dbReference>
<accession>A0ABU4JQR6</accession>
<evidence type="ECO:0000256" key="10">
    <source>
        <dbReference type="SAM" id="Phobius"/>
    </source>
</evidence>
<evidence type="ECO:0000256" key="2">
    <source>
        <dbReference type="ARBA" id="ARBA00022475"/>
    </source>
</evidence>